<accession>A0A8B6HCE2</accession>
<evidence type="ECO:0000313" key="1">
    <source>
        <dbReference type="EMBL" id="VDI76873.1"/>
    </source>
</evidence>
<organism evidence="1 2">
    <name type="scientific">Mytilus galloprovincialis</name>
    <name type="common">Mediterranean mussel</name>
    <dbReference type="NCBI Taxonomy" id="29158"/>
    <lineage>
        <taxon>Eukaryota</taxon>
        <taxon>Metazoa</taxon>
        <taxon>Spiralia</taxon>
        <taxon>Lophotrochozoa</taxon>
        <taxon>Mollusca</taxon>
        <taxon>Bivalvia</taxon>
        <taxon>Autobranchia</taxon>
        <taxon>Pteriomorphia</taxon>
        <taxon>Mytilida</taxon>
        <taxon>Mytiloidea</taxon>
        <taxon>Mytilidae</taxon>
        <taxon>Mytilinae</taxon>
        <taxon>Mytilus</taxon>
    </lineage>
</organism>
<dbReference type="AlphaFoldDB" id="A0A8B6HCE2"/>
<dbReference type="Proteomes" id="UP000596742">
    <property type="component" value="Unassembled WGS sequence"/>
</dbReference>
<dbReference type="Gene3D" id="3.30.70.2330">
    <property type="match status" value="1"/>
</dbReference>
<dbReference type="OrthoDB" id="10506254at2759"/>
<keyword evidence="2" id="KW-1185">Reference proteome</keyword>
<proteinExistence type="predicted"/>
<dbReference type="EMBL" id="UYJE01009792">
    <property type="protein sequence ID" value="VDI76873.1"/>
    <property type="molecule type" value="Genomic_DNA"/>
</dbReference>
<comment type="caution">
    <text evidence="1">The sequence shown here is derived from an EMBL/GenBank/DDBJ whole genome shotgun (WGS) entry which is preliminary data.</text>
</comment>
<protein>
    <submittedName>
        <fullName evidence="1">Uncharacterized protein</fullName>
    </submittedName>
</protein>
<name>A0A8B6HCE2_MYTGA</name>
<gene>
    <name evidence="1" type="ORF">MGAL_10B039895</name>
</gene>
<sequence>MKKVIISFVWAVGMKHWGPGELQVGSVYYGTHEITNPKDSNAVAVCEEKNCRRTLAYLRRGDASIIAPLFKAKLIEGHCYLKAKSRVEVYKYRTGPQQKMNVGFLCKDCNVEHLQKLLAGHNVHVRIL</sequence>
<reference evidence="1" key="1">
    <citation type="submission" date="2018-11" db="EMBL/GenBank/DDBJ databases">
        <authorList>
            <person name="Alioto T."/>
            <person name="Alioto T."/>
        </authorList>
    </citation>
    <scope>NUCLEOTIDE SEQUENCE</scope>
</reference>
<evidence type="ECO:0000313" key="2">
    <source>
        <dbReference type="Proteomes" id="UP000596742"/>
    </source>
</evidence>